<dbReference type="GO" id="GO:0015031">
    <property type="term" value="P:protein transport"/>
    <property type="evidence" value="ECO:0007669"/>
    <property type="project" value="UniProtKB-KW"/>
</dbReference>
<evidence type="ECO:0000256" key="11">
    <source>
        <dbReference type="SAM" id="SignalP"/>
    </source>
</evidence>
<feature type="region of interest" description="Disordered" evidence="10">
    <location>
        <begin position="254"/>
        <end position="288"/>
    </location>
</feature>
<keyword evidence="4" id="KW-1003">Cell membrane</keyword>
<dbReference type="EMBL" id="CASHTH010000349">
    <property type="protein sequence ID" value="CAI7998435.1"/>
    <property type="molecule type" value="Genomic_DNA"/>
</dbReference>
<keyword evidence="8" id="KW-1133">Transmembrane helix</keyword>
<feature type="signal peptide" evidence="11">
    <location>
        <begin position="1"/>
        <end position="18"/>
    </location>
</feature>
<organism evidence="12 13">
    <name type="scientific">Geodia barretti</name>
    <name type="common">Barrett's horny sponge</name>
    <dbReference type="NCBI Taxonomy" id="519541"/>
    <lineage>
        <taxon>Eukaryota</taxon>
        <taxon>Metazoa</taxon>
        <taxon>Porifera</taxon>
        <taxon>Demospongiae</taxon>
        <taxon>Heteroscleromorpha</taxon>
        <taxon>Tetractinellida</taxon>
        <taxon>Astrophorina</taxon>
        <taxon>Geodiidae</taxon>
        <taxon>Geodia</taxon>
    </lineage>
</organism>
<evidence type="ECO:0000256" key="5">
    <source>
        <dbReference type="ARBA" id="ARBA00022692"/>
    </source>
</evidence>
<keyword evidence="13" id="KW-1185">Reference proteome</keyword>
<dbReference type="PANTHER" id="PTHR14995:SF2">
    <property type="entry name" value="PROTEIN AMNIONLESS"/>
    <property type="match status" value="1"/>
</dbReference>
<dbReference type="InterPro" id="IPR026112">
    <property type="entry name" value="AMN"/>
</dbReference>
<dbReference type="GO" id="GO:0006898">
    <property type="term" value="P:receptor-mediated endocytosis"/>
    <property type="evidence" value="ECO:0007669"/>
    <property type="project" value="TreeGrafter"/>
</dbReference>
<evidence type="ECO:0000256" key="9">
    <source>
        <dbReference type="ARBA" id="ARBA00023136"/>
    </source>
</evidence>
<dbReference type="AlphaFoldDB" id="A0AA35R0G8"/>
<evidence type="ECO:0000313" key="12">
    <source>
        <dbReference type="EMBL" id="CAI7998435.1"/>
    </source>
</evidence>
<evidence type="ECO:0000256" key="8">
    <source>
        <dbReference type="ARBA" id="ARBA00022989"/>
    </source>
</evidence>
<keyword evidence="6 11" id="KW-0732">Signal</keyword>
<reference evidence="12" key="1">
    <citation type="submission" date="2023-03" db="EMBL/GenBank/DDBJ databases">
        <authorList>
            <person name="Steffen K."/>
            <person name="Cardenas P."/>
        </authorList>
    </citation>
    <scope>NUCLEOTIDE SEQUENCE</scope>
</reference>
<evidence type="ECO:0000256" key="2">
    <source>
        <dbReference type="ARBA" id="ARBA00021200"/>
    </source>
</evidence>
<evidence type="ECO:0000256" key="4">
    <source>
        <dbReference type="ARBA" id="ARBA00022475"/>
    </source>
</evidence>
<comment type="subcellular location">
    <subcellularLocation>
        <location evidence="1">Cell membrane</location>
        <topology evidence="1">Single-pass type I membrane protein</topology>
    </subcellularLocation>
</comment>
<dbReference type="PANTHER" id="PTHR14995">
    <property type="entry name" value="AMNIONLESS"/>
    <property type="match status" value="1"/>
</dbReference>
<keyword evidence="7" id="KW-0653">Protein transport</keyword>
<sequence>MEYFVLAAAVFCLRLAGSEDLYWRPNTDWNNRNNWKLGRVPCEGDVADFSSVPRGSVIRLDGRATIRSVVLPVGSTIELGKSLTLQFSNTTSCKIETANGPMVAPVEENNLFVGAGPKYWEHSKNWETGDGKSATSPPCGKDRALFREGHYYWTVESNMSNVSVQHLKVRGELVTTELIPKVAPEFKLNLVVDPRCGEDPSLCPCLAVSAGDGVLLFDNPIYETEGVARKKGVKGSPDKADTRAHEMENIAILRPSASHYEPVDFSEDTSSASRPEKKTPILDEYERL</sequence>
<keyword evidence="9" id="KW-0472">Membrane</keyword>
<gene>
    <name evidence="12" type="ORF">GBAR_LOCUS2437</name>
</gene>
<evidence type="ECO:0000313" key="13">
    <source>
        <dbReference type="Proteomes" id="UP001174909"/>
    </source>
</evidence>
<evidence type="ECO:0000256" key="1">
    <source>
        <dbReference type="ARBA" id="ARBA00004251"/>
    </source>
</evidence>
<comment type="caution">
    <text evidence="12">The sequence shown here is derived from an EMBL/GenBank/DDBJ whole genome shotgun (WGS) entry which is preliminary data.</text>
</comment>
<protein>
    <recommendedName>
        <fullName evidence="2">Protein amnionless</fullName>
    </recommendedName>
</protein>
<keyword evidence="5" id="KW-0812">Transmembrane</keyword>
<dbReference type="GO" id="GO:0030139">
    <property type="term" value="C:endocytic vesicle"/>
    <property type="evidence" value="ECO:0007669"/>
    <property type="project" value="TreeGrafter"/>
</dbReference>
<accession>A0AA35R0G8</accession>
<name>A0AA35R0G8_GEOBA</name>
<keyword evidence="3" id="KW-0813">Transport</keyword>
<evidence type="ECO:0000256" key="6">
    <source>
        <dbReference type="ARBA" id="ARBA00022729"/>
    </source>
</evidence>
<feature type="compositionally biased region" description="Basic and acidic residues" evidence="10">
    <location>
        <begin position="274"/>
        <end position="288"/>
    </location>
</feature>
<evidence type="ECO:0000256" key="7">
    <source>
        <dbReference type="ARBA" id="ARBA00022927"/>
    </source>
</evidence>
<evidence type="ECO:0000256" key="3">
    <source>
        <dbReference type="ARBA" id="ARBA00022448"/>
    </source>
</evidence>
<proteinExistence type="predicted"/>
<dbReference type="Proteomes" id="UP001174909">
    <property type="component" value="Unassembled WGS sequence"/>
</dbReference>
<dbReference type="GO" id="GO:0016324">
    <property type="term" value="C:apical plasma membrane"/>
    <property type="evidence" value="ECO:0007669"/>
    <property type="project" value="TreeGrafter"/>
</dbReference>
<feature type="chain" id="PRO_5041233252" description="Protein amnionless" evidence="11">
    <location>
        <begin position="19"/>
        <end position="288"/>
    </location>
</feature>
<evidence type="ECO:0000256" key="10">
    <source>
        <dbReference type="SAM" id="MobiDB-lite"/>
    </source>
</evidence>
<dbReference type="Pfam" id="PF14828">
    <property type="entry name" value="Amnionless"/>
    <property type="match status" value="1"/>
</dbReference>